<reference evidence="1" key="1">
    <citation type="submission" date="2023-03" db="EMBL/GenBank/DDBJ databases">
        <title>Edaphobacter sp.</title>
        <authorList>
            <person name="Huber K.J."/>
            <person name="Papendorf J."/>
            <person name="Pilke C."/>
            <person name="Bunk B."/>
            <person name="Sproeer C."/>
            <person name="Pester M."/>
        </authorList>
    </citation>
    <scope>NUCLEOTIDE SEQUENCE</scope>
    <source>
        <strain evidence="1">DSM 110680</strain>
    </source>
</reference>
<accession>A0AAU7DEK1</accession>
<protein>
    <submittedName>
        <fullName evidence="1">Uncharacterized protein</fullName>
    </submittedName>
</protein>
<gene>
    <name evidence="1" type="ORF">P8935_14385</name>
</gene>
<proteinExistence type="predicted"/>
<dbReference type="AlphaFoldDB" id="A0AAU7DEK1"/>
<dbReference type="EMBL" id="CP121196">
    <property type="protein sequence ID" value="XBH15759.1"/>
    <property type="molecule type" value="Genomic_DNA"/>
</dbReference>
<evidence type="ECO:0000313" key="1">
    <source>
        <dbReference type="EMBL" id="XBH15759.1"/>
    </source>
</evidence>
<organism evidence="1">
    <name type="scientific">Telmatobacter sp. DSM 110680</name>
    <dbReference type="NCBI Taxonomy" id="3036704"/>
    <lineage>
        <taxon>Bacteria</taxon>
        <taxon>Pseudomonadati</taxon>
        <taxon>Acidobacteriota</taxon>
        <taxon>Terriglobia</taxon>
        <taxon>Terriglobales</taxon>
        <taxon>Acidobacteriaceae</taxon>
        <taxon>Telmatobacter</taxon>
    </lineage>
</organism>
<dbReference type="RefSeq" id="WP_348260990.1">
    <property type="nucleotide sequence ID" value="NZ_CP121196.1"/>
</dbReference>
<name>A0AAU7DEK1_9BACT</name>
<sequence length="165" mass="17754">MATDTGGTIKEFNGTTTPIQYSNAVNLGGLTCPYFRIAAALTSPSFSIMSAGSTTVNGAPGIVIQVKLNFSSAEDPTGEVTKLNTESYVFSPQTLALIETTNTLWSDDGRMLPITHEVVFSDFRVINGIFVPFAILERIGGQVTWTLQMNSLTFNTGLTSDIFQL</sequence>